<protein>
    <submittedName>
        <fullName evidence="1">Uncharacterized protein</fullName>
    </submittedName>
</protein>
<dbReference type="AlphaFoldDB" id="A0A176RYG7"/>
<dbReference type="PATRIC" id="fig|1003181.4.peg.4585"/>
<sequence>MSLFKKTINKISNRVLWQLYGYFIQRDIMDDYRIIRLKTGKLKMISPLQPISTEASIDTIISIIDIIKVEFQNRYSKFKIGKVEEAMKKVPLPLNMRSASDGTQLPFGTRIPLGDVDYLRFGVHWFNEEEGIPTDIDLSGVFYGDYFSYSREIGWYSDYQTVFSVFSGDLVNAPKPHGAAEFIDVELNEAYLSGLPYVAIFLNLFAGNSFETSHAVINAQRIESLDDDLRDIAMNGEAFEPARLLFSTPIKKCSDIKQMLVCLIDTENKEVIWIDMPKVTRLLSAEYGLGSCSKSDVATTGDMIQAFISRTQPSLFELYSFFEYDPKLPDVSWANKSPYDLSGVMGFL</sequence>
<dbReference type="EMBL" id="LUTY01002076">
    <property type="protein sequence ID" value="OAD20831.1"/>
    <property type="molecule type" value="Genomic_DNA"/>
</dbReference>
<reference evidence="1 2" key="1">
    <citation type="submission" date="2016-05" db="EMBL/GenBank/DDBJ databases">
        <title>Single-cell genome of chain-forming Candidatus Thiomargarita nelsonii and comparison to other large sulfur-oxidizing bacteria.</title>
        <authorList>
            <person name="Winkel M."/>
            <person name="Salman V."/>
            <person name="Woyke T."/>
            <person name="Schulz-Vogt H."/>
            <person name="Richter M."/>
            <person name="Flood B."/>
            <person name="Bailey J."/>
            <person name="Amann R."/>
            <person name="Mussmann M."/>
        </authorList>
    </citation>
    <scope>NUCLEOTIDE SEQUENCE [LARGE SCALE GENOMIC DNA]</scope>
    <source>
        <strain evidence="1 2">THI036</strain>
    </source>
</reference>
<dbReference type="Proteomes" id="UP000076962">
    <property type="component" value="Unassembled WGS sequence"/>
</dbReference>
<proteinExistence type="predicted"/>
<evidence type="ECO:0000313" key="1">
    <source>
        <dbReference type="EMBL" id="OAD20831.1"/>
    </source>
</evidence>
<organism evidence="1 2">
    <name type="scientific">Candidatus Thiomargarita nelsonii</name>
    <dbReference type="NCBI Taxonomy" id="1003181"/>
    <lineage>
        <taxon>Bacteria</taxon>
        <taxon>Pseudomonadati</taxon>
        <taxon>Pseudomonadota</taxon>
        <taxon>Gammaproteobacteria</taxon>
        <taxon>Thiotrichales</taxon>
        <taxon>Thiotrichaceae</taxon>
        <taxon>Thiomargarita</taxon>
    </lineage>
</organism>
<name>A0A176RYG7_9GAMM</name>
<accession>A0A176RYG7</accession>
<evidence type="ECO:0000313" key="2">
    <source>
        <dbReference type="Proteomes" id="UP000076962"/>
    </source>
</evidence>
<keyword evidence="2" id="KW-1185">Reference proteome</keyword>
<gene>
    <name evidence="1" type="ORF">THIOM_003439</name>
</gene>
<comment type="caution">
    <text evidence="1">The sequence shown here is derived from an EMBL/GenBank/DDBJ whole genome shotgun (WGS) entry which is preliminary data.</text>
</comment>